<organism evidence="2">
    <name type="scientific">Spironucleus salmonicida</name>
    <dbReference type="NCBI Taxonomy" id="348837"/>
    <lineage>
        <taxon>Eukaryota</taxon>
        <taxon>Metamonada</taxon>
        <taxon>Diplomonadida</taxon>
        <taxon>Hexamitidae</taxon>
        <taxon>Hexamitinae</taxon>
        <taxon>Spironucleus</taxon>
    </lineage>
</organism>
<evidence type="ECO:0000256" key="1">
    <source>
        <dbReference type="SAM" id="Phobius"/>
    </source>
</evidence>
<gene>
    <name evidence="2" type="ORF">SS50377_14200</name>
</gene>
<reference evidence="2" key="1">
    <citation type="journal article" date="2014" name="PLoS Genet.">
        <title>The Genome of Spironucleus salmonicida Highlights a Fish Pathogen Adapted to Fluctuating Environments.</title>
        <authorList>
            <person name="Xu F."/>
            <person name="Jerlstrom-Hultqvist J."/>
            <person name="Einarsson E."/>
            <person name="Astvaldsson A."/>
            <person name="Svard S.G."/>
            <person name="Andersson J.O."/>
        </authorList>
    </citation>
    <scope>NUCLEOTIDE SEQUENCE</scope>
</reference>
<protein>
    <submittedName>
        <fullName evidence="2">Uncharacterized protein</fullName>
    </submittedName>
</protein>
<keyword evidence="1" id="KW-1133">Transmembrane helix</keyword>
<keyword evidence="1" id="KW-0472">Membrane</keyword>
<keyword evidence="1" id="KW-0812">Transmembrane</keyword>
<evidence type="ECO:0000313" key="2">
    <source>
        <dbReference type="EMBL" id="EST45858.1"/>
    </source>
</evidence>
<feature type="transmembrane region" description="Helical" evidence="1">
    <location>
        <begin position="90"/>
        <end position="115"/>
    </location>
</feature>
<name>V6LNN8_9EUKA</name>
<sequence length="132" mass="14505">MQGQVGRHDVSGREAKGMRRVPLARVMLLWDETALLKLQLGSLGMRFMAAWVQSSEWGVLHMSDWDHQVYGYYFPDKQDPGQDESSLSGAAIAGVVTGVLAMICLCGLATCCCVMKKRVAKIQQSQSGEVLQ</sequence>
<proteinExistence type="predicted"/>
<accession>V6LNN8</accession>
<dbReference type="AlphaFoldDB" id="V6LNN8"/>
<dbReference type="EMBL" id="KI546088">
    <property type="protein sequence ID" value="EST45858.1"/>
    <property type="molecule type" value="Genomic_DNA"/>
</dbReference>